<evidence type="ECO:0000256" key="3">
    <source>
        <dbReference type="ARBA" id="ARBA00012641"/>
    </source>
</evidence>
<evidence type="ECO:0000256" key="8">
    <source>
        <dbReference type="ARBA" id="ARBA00022989"/>
    </source>
</evidence>
<feature type="chain" id="PRO_5018148852" description="Galactosylgalactosylxylosylprotein 3-beta-glucuronosyltransferase" evidence="17">
    <location>
        <begin position="21"/>
        <end position="390"/>
    </location>
</feature>
<dbReference type="Gene3D" id="3.90.550.10">
    <property type="entry name" value="Spore Coat Polysaccharide Biosynthesis Protein SpsA, Chain A"/>
    <property type="match status" value="1"/>
</dbReference>
<comment type="cofactor">
    <cofactor evidence="14 15">
        <name>Mn(2+)</name>
        <dbReference type="ChEBI" id="CHEBI:29035"/>
    </cofactor>
</comment>
<evidence type="ECO:0000256" key="2">
    <source>
        <dbReference type="ARBA" id="ARBA00007706"/>
    </source>
</evidence>
<dbReference type="SUPFAM" id="SSF53448">
    <property type="entry name" value="Nucleotide-diphospho-sugar transferases"/>
    <property type="match status" value="1"/>
</dbReference>
<dbReference type="PANTHER" id="PTHR10896:SF65">
    <property type="entry name" value="GALACTOSYLGALACTOSYLXYLOSYLPROTEIN 3-BETA-GLUCURONOSYLTRANSFERASE 3"/>
    <property type="match status" value="1"/>
</dbReference>
<feature type="active site" description="Proton donor/acceptor" evidence="13">
    <location>
        <position position="334"/>
    </location>
</feature>
<dbReference type="OrthoDB" id="675023at2759"/>
<dbReference type="GO" id="GO:0050650">
    <property type="term" value="P:chondroitin sulfate proteoglycan biosynthetic process"/>
    <property type="evidence" value="ECO:0007669"/>
    <property type="project" value="TreeGrafter"/>
</dbReference>
<keyword evidence="16" id="KW-0175">Coiled coil</keyword>
<dbReference type="GO" id="GO:0000139">
    <property type="term" value="C:Golgi membrane"/>
    <property type="evidence" value="ECO:0007669"/>
    <property type="project" value="UniProtKB-SubCell"/>
</dbReference>
<dbReference type="FunFam" id="3.90.550.10:FF:000044">
    <property type="entry name" value="Galactosylgalactosylxylosylprotein 3-beta-glucuronosyltransferase"/>
    <property type="match status" value="1"/>
</dbReference>
<dbReference type="OMA" id="GWQTIYA"/>
<evidence type="ECO:0000313" key="18">
    <source>
        <dbReference type="EMBL" id="RMX54922.1"/>
    </source>
</evidence>
<comment type="subcellular location">
    <subcellularLocation>
        <location evidence="15">Golgi apparatus membrane</location>
        <topology evidence="15">Single-pass type II membrane protein</topology>
    </subcellularLocation>
    <subcellularLocation>
        <location evidence="1">Membrane</location>
        <topology evidence="1">Single-pass type II membrane protein</topology>
    </subcellularLocation>
</comment>
<comment type="similarity">
    <text evidence="2 15">Belongs to the glycosyltransferase 43 family.</text>
</comment>
<dbReference type="AlphaFoldDB" id="A0A3M6UMR6"/>
<keyword evidence="8" id="KW-1133">Transmembrane helix</keyword>
<dbReference type="GO" id="GO:0015018">
    <property type="term" value="F:galactosylgalactosylxylosylprotein 3-beta-glucuronosyltransferase activity"/>
    <property type="evidence" value="ECO:0007669"/>
    <property type="project" value="UniProtKB-UniRule"/>
</dbReference>
<dbReference type="GO" id="GO:0005975">
    <property type="term" value="P:carbohydrate metabolic process"/>
    <property type="evidence" value="ECO:0007669"/>
    <property type="project" value="TreeGrafter"/>
</dbReference>
<feature type="binding site" evidence="14">
    <location>
        <position position="248"/>
    </location>
    <ligand>
        <name>Mn(2+)</name>
        <dbReference type="ChEBI" id="CHEBI:29035"/>
    </ligand>
</feature>
<keyword evidence="6 14" id="KW-0479">Metal-binding</keyword>
<keyword evidence="5" id="KW-0812">Transmembrane</keyword>
<keyword evidence="11 14" id="KW-0464">Manganese</keyword>
<sequence length="390" mass="44602">MNRIRCTKFLLLVVLVSLFAYLMLKDESVCITVNSVHNAMTAREIAALLQGGEKTEKPWTEGKGGKVSSRVKDNKEVKAVEGKQQSLLENLIKARKTEEELKKNIIRLTTELRSVHKFRGGSELNRLKRADELNLPTVFVITPTFKRFVQKAELTRVYQALKPVKNLHWIVVEDAVNKTDLVANFLRTSGLKYTHLNVRTPDILRRHRNEMRRMKPRGVVQRNLGIQWLRKNIDPHRTSGVIYFADDDNTYDSKIFDEMRWIQGVGVWPVAFTGAARWAGPLCKNGKVVGFHAKWGRFRPFPIDMAAFAVNLRKLLIDFPNAKFVAVEKPGMLESSLLSQITKVEQLEPVTPNCSKVYVWHTRTETPRDSILGEKQLIKKGMPSDKSIET</sequence>
<comment type="pathway">
    <text evidence="15">Protein modification; protein glycosylation.</text>
</comment>
<feature type="signal peptide" evidence="17">
    <location>
        <begin position="1"/>
        <end position="20"/>
    </location>
</feature>
<evidence type="ECO:0000256" key="9">
    <source>
        <dbReference type="ARBA" id="ARBA00023136"/>
    </source>
</evidence>
<keyword evidence="17" id="KW-0732">Signal</keyword>
<keyword evidence="4 15" id="KW-0808">Transferase</keyword>
<evidence type="ECO:0000256" key="17">
    <source>
        <dbReference type="SAM" id="SignalP"/>
    </source>
</evidence>
<reference evidence="18 19" key="1">
    <citation type="journal article" date="2018" name="Sci. Rep.">
        <title>Comparative analysis of the Pocillopora damicornis genome highlights role of immune system in coral evolution.</title>
        <authorList>
            <person name="Cunning R."/>
            <person name="Bay R.A."/>
            <person name="Gillette P."/>
            <person name="Baker A.C."/>
            <person name="Traylor-Knowles N."/>
        </authorList>
    </citation>
    <scope>NUCLEOTIDE SEQUENCE [LARGE SCALE GENOMIC DNA]</scope>
    <source>
        <strain evidence="18">RSMAS</strain>
        <tissue evidence="18">Whole animal</tissue>
    </source>
</reference>
<comment type="catalytic activity">
    <reaction evidence="12 15">
        <text>3-O-(beta-D-galactosyl-(1-&gt;3)-beta-D-galactosyl-(1-&gt;4)-beta-D-xylosyl)-L-seryl-[protein] + UDP-alpha-D-glucuronate = 3-O-(beta-D-GlcA-(1-&gt;3)-beta-D-Gal-(1-&gt;3)-beta-D-Gal-(1-&gt;4)-beta-D-Xyl)-L-seryl-[protein] + UDP + H(+)</text>
        <dbReference type="Rhea" id="RHEA:24168"/>
        <dbReference type="Rhea" id="RHEA-COMP:12571"/>
        <dbReference type="Rhea" id="RHEA-COMP:12573"/>
        <dbReference type="ChEBI" id="CHEBI:15378"/>
        <dbReference type="ChEBI" id="CHEBI:58052"/>
        <dbReference type="ChEBI" id="CHEBI:58223"/>
        <dbReference type="ChEBI" id="CHEBI:132090"/>
        <dbReference type="ChEBI" id="CHEBI:132093"/>
        <dbReference type="EC" id="2.4.1.135"/>
    </reaction>
</comment>
<evidence type="ECO:0000256" key="12">
    <source>
        <dbReference type="ARBA" id="ARBA00047979"/>
    </source>
</evidence>
<feature type="coiled-coil region" evidence="16">
    <location>
        <begin position="84"/>
        <end position="111"/>
    </location>
</feature>
<keyword evidence="10" id="KW-0325">Glycoprotein</keyword>
<evidence type="ECO:0000256" key="14">
    <source>
        <dbReference type="PIRSR" id="PIRSR605027-3"/>
    </source>
</evidence>
<evidence type="ECO:0000256" key="13">
    <source>
        <dbReference type="PIRSR" id="PIRSR605027-1"/>
    </source>
</evidence>
<evidence type="ECO:0000256" key="16">
    <source>
        <dbReference type="SAM" id="Coils"/>
    </source>
</evidence>
<evidence type="ECO:0000256" key="11">
    <source>
        <dbReference type="ARBA" id="ARBA00023211"/>
    </source>
</evidence>
<evidence type="ECO:0000256" key="6">
    <source>
        <dbReference type="ARBA" id="ARBA00022723"/>
    </source>
</evidence>
<evidence type="ECO:0000256" key="7">
    <source>
        <dbReference type="ARBA" id="ARBA00022968"/>
    </source>
</evidence>
<proteinExistence type="inferred from homology"/>
<dbReference type="STRING" id="46731.A0A3M6UMR6"/>
<dbReference type="Pfam" id="PF03360">
    <property type="entry name" value="Glyco_transf_43"/>
    <property type="match status" value="1"/>
</dbReference>
<dbReference type="UniPathway" id="UPA00378"/>
<evidence type="ECO:0000256" key="4">
    <source>
        <dbReference type="ARBA" id="ARBA00022679"/>
    </source>
</evidence>
<organism evidence="18 19">
    <name type="scientific">Pocillopora damicornis</name>
    <name type="common">Cauliflower coral</name>
    <name type="synonym">Millepora damicornis</name>
    <dbReference type="NCBI Taxonomy" id="46731"/>
    <lineage>
        <taxon>Eukaryota</taxon>
        <taxon>Metazoa</taxon>
        <taxon>Cnidaria</taxon>
        <taxon>Anthozoa</taxon>
        <taxon>Hexacorallia</taxon>
        <taxon>Scleractinia</taxon>
        <taxon>Astrocoeniina</taxon>
        <taxon>Pocilloporidae</taxon>
        <taxon>Pocillopora</taxon>
    </lineage>
</organism>
<gene>
    <name evidence="18" type="ORF">pdam_00019673</name>
</gene>
<protein>
    <recommendedName>
        <fullName evidence="3 15">Galactosylgalactosylxylosylprotein 3-beta-glucuronosyltransferase</fullName>
        <ecNumber evidence="3 15">2.4.1.135</ecNumber>
    </recommendedName>
</protein>
<evidence type="ECO:0000256" key="1">
    <source>
        <dbReference type="ARBA" id="ARBA00004606"/>
    </source>
</evidence>
<dbReference type="EMBL" id="RCHS01001151">
    <property type="protein sequence ID" value="RMX54922.1"/>
    <property type="molecule type" value="Genomic_DNA"/>
</dbReference>
<dbReference type="Proteomes" id="UP000275408">
    <property type="component" value="Unassembled WGS sequence"/>
</dbReference>
<dbReference type="GO" id="GO:0046872">
    <property type="term" value="F:metal ion binding"/>
    <property type="evidence" value="ECO:0007669"/>
    <property type="project" value="UniProtKB-KW"/>
</dbReference>
<evidence type="ECO:0000256" key="15">
    <source>
        <dbReference type="RuleBase" id="RU363127"/>
    </source>
</evidence>
<accession>A0A3M6UMR6</accession>
<evidence type="ECO:0000313" key="19">
    <source>
        <dbReference type="Proteomes" id="UP000275408"/>
    </source>
</evidence>
<dbReference type="InterPro" id="IPR029044">
    <property type="entry name" value="Nucleotide-diphossugar_trans"/>
</dbReference>
<dbReference type="PANTHER" id="PTHR10896">
    <property type="entry name" value="GALACTOSYLGALACTOSYLXYLOSYLPROTEIN 3-BETA-GLUCURONOSYLTRANSFERASE BETA-1,3-GLUCURONYLTRANSFERASE"/>
    <property type="match status" value="1"/>
</dbReference>
<keyword evidence="7 15" id="KW-0735">Signal-anchor</keyword>
<evidence type="ECO:0000256" key="5">
    <source>
        <dbReference type="ARBA" id="ARBA00022692"/>
    </source>
</evidence>
<comment type="caution">
    <text evidence="18">The sequence shown here is derived from an EMBL/GenBank/DDBJ whole genome shotgun (WGS) entry which is preliminary data.</text>
</comment>
<dbReference type="InterPro" id="IPR005027">
    <property type="entry name" value="Glyco_trans_43"/>
</dbReference>
<keyword evidence="9" id="KW-0472">Membrane</keyword>
<dbReference type="CDD" id="cd00218">
    <property type="entry name" value="GlcAT-I"/>
    <property type="match status" value="1"/>
</dbReference>
<evidence type="ECO:0000256" key="10">
    <source>
        <dbReference type="ARBA" id="ARBA00023180"/>
    </source>
</evidence>
<keyword evidence="19" id="KW-1185">Reference proteome</keyword>
<dbReference type="EC" id="2.4.1.135" evidence="3 15"/>
<keyword evidence="15" id="KW-0333">Golgi apparatus</keyword>
<name>A0A3M6UMR6_POCDA</name>